<dbReference type="GO" id="GO:0016491">
    <property type="term" value="F:oxidoreductase activity"/>
    <property type="evidence" value="ECO:0007669"/>
    <property type="project" value="UniProtKB-KW"/>
</dbReference>
<evidence type="ECO:0000313" key="4">
    <source>
        <dbReference type="EMBL" id="RSH93746.1"/>
    </source>
</evidence>
<dbReference type="EMBL" id="RSCD01000003">
    <property type="protein sequence ID" value="RSH93746.1"/>
    <property type="molecule type" value="Genomic_DNA"/>
</dbReference>
<keyword evidence="3" id="KW-0560">Oxidoreductase</keyword>
<evidence type="ECO:0008006" key="6">
    <source>
        <dbReference type="Google" id="ProtNLM"/>
    </source>
</evidence>
<dbReference type="InterPro" id="IPR020904">
    <property type="entry name" value="Sc_DH/Rdtase_CS"/>
</dbReference>
<sequence>MPFPYNKVLIIGATSGIGRALAEAIVERSDAKVVVTGRREEKLQELVEKYGKDRVSSATLDVTKLETIEGFLKMITSEHPDIDFILHNAGIQRGAKFHEPDTLDLTALTTELTTNYTSVLYVLKYALPFLLSKASAEMEGSGGRGEGRNNKTAAIGLMTSGLAILPMTRCGPYSASKAAVHQLVYALRVQLEKTNVKVIEILPPSVQTELHDAKHQPDITNGGSIGMKLDEFVDETWQALEAGDESIPVGMAKRAFDAIEPTRKEMYEKMDKMVAGSEQYESHRAQ</sequence>
<comment type="similarity">
    <text evidence="1">Belongs to the short-chain dehydrogenases/reductases (SDR) family.</text>
</comment>
<comment type="caution">
    <text evidence="4">The sequence shown here is derived from an EMBL/GenBank/DDBJ whole genome shotgun (WGS) entry which is preliminary data.</text>
</comment>
<dbReference type="PANTHER" id="PTHR43669">
    <property type="entry name" value="5-KETO-D-GLUCONATE 5-REDUCTASE"/>
    <property type="match status" value="1"/>
</dbReference>
<dbReference type="Proteomes" id="UP000279259">
    <property type="component" value="Unassembled WGS sequence"/>
</dbReference>
<dbReference type="SUPFAM" id="SSF51735">
    <property type="entry name" value="NAD(P)-binding Rossmann-fold domains"/>
    <property type="match status" value="1"/>
</dbReference>
<accession>A0A427YRU8</accession>
<gene>
    <name evidence="4" type="ORF">EHS25_006394</name>
</gene>
<dbReference type="InterPro" id="IPR036291">
    <property type="entry name" value="NAD(P)-bd_dom_sf"/>
</dbReference>
<dbReference type="PROSITE" id="PS00061">
    <property type="entry name" value="ADH_SHORT"/>
    <property type="match status" value="1"/>
</dbReference>
<name>A0A427YRU8_9TREE</name>
<protein>
    <recommendedName>
        <fullName evidence="6">NAD(P)-binding protein</fullName>
    </recommendedName>
</protein>
<evidence type="ECO:0000256" key="1">
    <source>
        <dbReference type="ARBA" id="ARBA00006484"/>
    </source>
</evidence>
<dbReference type="STRING" id="1890683.A0A427YRU8"/>
<reference evidence="4 5" key="1">
    <citation type="submission" date="2018-11" db="EMBL/GenBank/DDBJ databases">
        <title>Genome sequence of Saitozyma podzolica DSM 27192.</title>
        <authorList>
            <person name="Aliyu H."/>
            <person name="Gorte O."/>
            <person name="Ochsenreither K."/>
        </authorList>
    </citation>
    <scope>NUCLEOTIDE SEQUENCE [LARGE SCALE GENOMIC DNA]</scope>
    <source>
        <strain evidence="4 5">DSM 27192</strain>
    </source>
</reference>
<organism evidence="4 5">
    <name type="scientific">Saitozyma podzolica</name>
    <dbReference type="NCBI Taxonomy" id="1890683"/>
    <lineage>
        <taxon>Eukaryota</taxon>
        <taxon>Fungi</taxon>
        <taxon>Dikarya</taxon>
        <taxon>Basidiomycota</taxon>
        <taxon>Agaricomycotina</taxon>
        <taxon>Tremellomycetes</taxon>
        <taxon>Tremellales</taxon>
        <taxon>Trimorphomycetaceae</taxon>
        <taxon>Saitozyma</taxon>
    </lineage>
</organism>
<evidence type="ECO:0000313" key="5">
    <source>
        <dbReference type="Proteomes" id="UP000279259"/>
    </source>
</evidence>
<dbReference type="Gene3D" id="3.40.50.720">
    <property type="entry name" value="NAD(P)-binding Rossmann-like Domain"/>
    <property type="match status" value="1"/>
</dbReference>
<proteinExistence type="inferred from homology"/>
<dbReference type="AlphaFoldDB" id="A0A427YRU8"/>
<dbReference type="Pfam" id="PF00106">
    <property type="entry name" value="adh_short"/>
    <property type="match status" value="1"/>
</dbReference>
<dbReference type="PRINTS" id="PR00081">
    <property type="entry name" value="GDHRDH"/>
</dbReference>
<keyword evidence="2" id="KW-0521">NADP</keyword>
<evidence type="ECO:0000256" key="2">
    <source>
        <dbReference type="ARBA" id="ARBA00022857"/>
    </source>
</evidence>
<keyword evidence="5" id="KW-1185">Reference proteome</keyword>
<dbReference type="OrthoDB" id="37659at2759"/>
<dbReference type="InterPro" id="IPR002347">
    <property type="entry name" value="SDR_fam"/>
</dbReference>
<dbReference type="PANTHER" id="PTHR43669:SF11">
    <property type="entry name" value="SHORT-CHAIN DEHYDROGENASE_OXIDOREDUCTASE"/>
    <property type="match status" value="1"/>
</dbReference>
<evidence type="ECO:0000256" key="3">
    <source>
        <dbReference type="ARBA" id="ARBA00023002"/>
    </source>
</evidence>